<comment type="caution">
    <text evidence="2">The sequence shown here is derived from an EMBL/GenBank/DDBJ whole genome shotgun (WGS) entry which is preliminary data.</text>
</comment>
<name>A0ABD0LUC5_9CAEN</name>
<reference evidence="2 3" key="1">
    <citation type="journal article" date="2023" name="Sci. Data">
        <title>Genome assembly of the Korean intertidal mud-creeper Batillaria attramentaria.</title>
        <authorList>
            <person name="Patra A.K."/>
            <person name="Ho P.T."/>
            <person name="Jun S."/>
            <person name="Lee S.J."/>
            <person name="Kim Y."/>
            <person name="Won Y.J."/>
        </authorList>
    </citation>
    <scope>NUCLEOTIDE SEQUENCE [LARGE SCALE GENOMIC DNA]</scope>
    <source>
        <strain evidence="2">Wonlab-2016</strain>
    </source>
</reference>
<keyword evidence="1" id="KW-0472">Membrane</keyword>
<dbReference type="Proteomes" id="UP001519460">
    <property type="component" value="Unassembled WGS sequence"/>
</dbReference>
<dbReference type="AlphaFoldDB" id="A0ABD0LUC5"/>
<keyword evidence="1" id="KW-0812">Transmembrane</keyword>
<evidence type="ECO:0000256" key="1">
    <source>
        <dbReference type="SAM" id="Phobius"/>
    </source>
</evidence>
<keyword evidence="1" id="KW-1133">Transmembrane helix</keyword>
<proteinExistence type="predicted"/>
<feature type="transmembrane region" description="Helical" evidence="1">
    <location>
        <begin position="20"/>
        <end position="43"/>
    </location>
</feature>
<organism evidence="2 3">
    <name type="scientific">Batillaria attramentaria</name>
    <dbReference type="NCBI Taxonomy" id="370345"/>
    <lineage>
        <taxon>Eukaryota</taxon>
        <taxon>Metazoa</taxon>
        <taxon>Spiralia</taxon>
        <taxon>Lophotrochozoa</taxon>
        <taxon>Mollusca</taxon>
        <taxon>Gastropoda</taxon>
        <taxon>Caenogastropoda</taxon>
        <taxon>Sorbeoconcha</taxon>
        <taxon>Cerithioidea</taxon>
        <taxon>Batillariidae</taxon>
        <taxon>Batillaria</taxon>
    </lineage>
</organism>
<gene>
    <name evidence="2" type="ORF">BaRGS_00005752</name>
</gene>
<evidence type="ECO:0000313" key="3">
    <source>
        <dbReference type="Proteomes" id="UP001519460"/>
    </source>
</evidence>
<dbReference type="EMBL" id="JACVVK020000022">
    <property type="protein sequence ID" value="KAK7503126.1"/>
    <property type="molecule type" value="Genomic_DNA"/>
</dbReference>
<accession>A0ABD0LUC5</accession>
<protein>
    <submittedName>
        <fullName evidence="2">Uncharacterized protein</fullName>
    </submittedName>
</protein>
<sequence>MIFEEVLEAISPWGRYQKLVYLLIAVTGIPHAMNTMVTVFLLASPTHRRSLLEPPGFGSHNLSVEDSCDIRVDSIAGVTTTLKQLLLSSLLCKAGRVIRPATSFDIRVDSIAGVTTTLKQLLLSSLLCKAGRVIRPATSFDIRVDSIAGVTTTLKQLLLS</sequence>
<evidence type="ECO:0000313" key="2">
    <source>
        <dbReference type="EMBL" id="KAK7503126.1"/>
    </source>
</evidence>
<keyword evidence="3" id="KW-1185">Reference proteome</keyword>